<dbReference type="SUPFAM" id="SSF53756">
    <property type="entry name" value="UDP-Glycosyltransferase/glycogen phosphorylase"/>
    <property type="match status" value="1"/>
</dbReference>
<organism evidence="9 10">
    <name type="scientific">Acromyrmex insinuator</name>
    <dbReference type="NCBI Taxonomy" id="230686"/>
    <lineage>
        <taxon>Eukaryota</taxon>
        <taxon>Metazoa</taxon>
        <taxon>Ecdysozoa</taxon>
        <taxon>Arthropoda</taxon>
        <taxon>Hexapoda</taxon>
        <taxon>Insecta</taxon>
        <taxon>Pterygota</taxon>
        <taxon>Neoptera</taxon>
        <taxon>Endopterygota</taxon>
        <taxon>Hymenoptera</taxon>
        <taxon>Apocrita</taxon>
        <taxon>Aculeata</taxon>
        <taxon>Formicoidea</taxon>
        <taxon>Formicidae</taxon>
        <taxon>Myrmicinae</taxon>
        <taxon>Acromyrmex</taxon>
    </lineage>
</organism>
<reference evidence="9" key="1">
    <citation type="submission" date="2020-02" db="EMBL/GenBank/DDBJ databases">
        <title>Relaxed selection underlies rapid genomic changes in the transitions from sociality to social parasitism in ants.</title>
        <authorList>
            <person name="Bi X."/>
        </authorList>
    </citation>
    <scope>NUCLEOTIDE SEQUENCE</scope>
    <source>
        <strain evidence="9">BGI-DK2013a</strain>
        <tissue evidence="9">Whole body</tissue>
    </source>
</reference>
<evidence type="ECO:0000256" key="2">
    <source>
        <dbReference type="ARBA" id="ARBA00006962"/>
    </source>
</evidence>
<evidence type="ECO:0000256" key="4">
    <source>
        <dbReference type="ARBA" id="ARBA00017468"/>
    </source>
</evidence>
<feature type="non-terminal residue" evidence="9">
    <location>
        <position position="1"/>
    </location>
</feature>
<evidence type="ECO:0000313" key="9">
    <source>
        <dbReference type="EMBL" id="KAG5308752.1"/>
    </source>
</evidence>
<sequence>MTLHTMSDKKTVFVTVGTTKFDDLITTVLSRAVLEALSARNYGHLILQIGNSKLEPDCTARYGFHKIEIFRISPSIGEYLQLTDLVISHAGAGSVLEALERRKHLIVVTNDLLMDNHQIELAEQLYKDEHLYYCTCKNLLHIIQTMDFAKLKPFTNDNSVDIANFIDKVMGFR</sequence>
<evidence type="ECO:0000259" key="8">
    <source>
        <dbReference type="Pfam" id="PF04101"/>
    </source>
</evidence>
<comment type="similarity">
    <text evidence="2">Belongs to the glycosyltransferase 28 family.</text>
</comment>
<name>A0A836EYA3_9HYME</name>
<dbReference type="AlphaFoldDB" id="A0A836EYA3"/>
<dbReference type="GO" id="GO:0005783">
    <property type="term" value="C:endoplasmic reticulum"/>
    <property type="evidence" value="ECO:0007669"/>
    <property type="project" value="UniProtKB-SubCell"/>
</dbReference>
<keyword evidence="7" id="KW-0256">Endoplasmic reticulum</keyword>
<dbReference type="Gene3D" id="3.40.50.2000">
    <property type="entry name" value="Glycogen Phosphorylase B"/>
    <property type="match status" value="1"/>
</dbReference>
<evidence type="ECO:0000256" key="5">
    <source>
        <dbReference type="ARBA" id="ARBA00022676"/>
    </source>
</evidence>
<dbReference type="EMBL" id="JAANHZ010000642">
    <property type="protein sequence ID" value="KAG5308752.1"/>
    <property type="molecule type" value="Genomic_DNA"/>
</dbReference>
<accession>A0A836EYA3</accession>
<dbReference type="PANTHER" id="PTHR12867:SF6">
    <property type="entry name" value="N-ACETYLGLUCOSAMINYLDIPHOSPHODOLICHOL N-ACETYLGLUCOSAMINYLTRANSFERASE"/>
    <property type="match status" value="1"/>
</dbReference>
<gene>
    <name evidence="9" type="primary">Alg13</name>
    <name evidence="9" type="ORF">G6Z75_0004676</name>
</gene>
<evidence type="ECO:0000256" key="7">
    <source>
        <dbReference type="ARBA" id="ARBA00022824"/>
    </source>
</evidence>
<evidence type="ECO:0000256" key="6">
    <source>
        <dbReference type="ARBA" id="ARBA00022679"/>
    </source>
</evidence>
<dbReference type="Proteomes" id="UP000667349">
    <property type="component" value="Unassembled WGS sequence"/>
</dbReference>
<dbReference type="GO" id="GO:0006488">
    <property type="term" value="P:dolichol-linked oligosaccharide biosynthetic process"/>
    <property type="evidence" value="ECO:0007669"/>
    <property type="project" value="InterPro"/>
</dbReference>
<proteinExistence type="inferred from homology"/>
<dbReference type="EC" id="2.4.1.141" evidence="3"/>
<feature type="domain" description="Glycosyl transferase family 28 C-terminal" evidence="8">
    <location>
        <begin position="11"/>
        <end position="159"/>
    </location>
</feature>
<evidence type="ECO:0000313" key="10">
    <source>
        <dbReference type="Proteomes" id="UP000667349"/>
    </source>
</evidence>
<dbReference type="InterPro" id="IPR007235">
    <property type="entry name" value="Glyco_trans_28_C"/>
</dbReference>
<feature type="non-terminal residue" evidence="9">
    <location>
        <position position="173"/>
    </location>
</feature>
<keyword evidence="6 9" id="KW-0808">Transferase</keyword>
<dbReference type="PANTHER" id="PTHR12867">
    <property type="entry name" value="GLYCOSYL TRANSFERASE-RELATED"/>
    <property type="match status" value="1"/>
</dbReference>
<comment type="subcellular location">
    <subcellularLocation>
        <location evidence="1">Endoplasmic reticulum</location>
    </subcellularLocation>
</comment>
<dbReference type="InterPro" id="IPR039042">
    <property type="entry name" value="Alg13-like"/>
</dbReference>
<evidence type="ECO:0000256" key="1">
    <source>
        <dbReference type="ARBA" id="ARBA00004240"/>
    </source>
</evidence>
<comment type="caution">
    <text evidence="9">The sequence shown here is derived from an EMBL/GenBank/DDBJ whole genome shotgun (WGS) entry which is preliminary data.</text>
</comment>
<evidence type="ECO:0000256" key="3">
    <source>
        <dbReference type="ARBA" id="ARBA00012614"/>
    </source>
</evidence>
<dbReference type="GO" id="GO:0004577">
    <property type="term" value="F:N-acetylglucosaminyldiphosphodolichol N-acetylglucosaminyltransferase activity"/>
    <property type="evidence" value="ECO:0007669"/>
    <property type="project" value="UniProtKB-EC"/>
</dbReference>
<keyword evidence="5" id="KW-0328">Glycosyltransferase</keyword>
<keyword evidence="10" id="KW-1185">Reference proteome</keyword>
<dbReference type="Pfam" id="PF04101">
    <property type="entry name" value="Glyco_tran_28_C"/>
    <property type="match status" value="1"/>
</dbReference>
<protein>
    <recommendedName>
        <fullName evidence="4">UDP-N-acetylglucosamine transferase subunit ALG13</fullName>
        <ecNumber evidence="3">2.4.1.141</ecNumber>
    </recommendedName>
</protein>